<reference evidence="1 2" key="1">
    <citation type="submission" date="2019-03" db="EMBL/GenBank/DDBJ databases">
        <title>Genomic Encyclopedia of Type Strains, Phase IV (KMG-IV): sequencing the most valuable type-strain genomes for metagenomic binning, comparative biology and taxonomic classification.</title>
        <authorList>
            <person name="Goeker M."/>
        </authorList>
    </citation>
    <scope>NUCLEOTIDE SEQUENCE [LARGE SCALE GENOMIC DNA]</scope>
    <source>
        <strain evidence="1 2">DSM 17974</strain>
    </source>
</reference>
<keyword evidence="2" id="KW-1185">Reference proteome</keyword>
<dbReference type="AlphaFoldDB" id="A0A4R8L7V6"/>
<accession>A0A4R8L7V6</accession>
<dbReference type="InterPro" id="IPR012657">
    <property type="entry name" value="23S_rRNA-intervening_sequence"/>
</dbReference>
<dbReference type="Pfam" id="PF05635">
    <property type="entry name" value="23S_rRNA_IVP"/>
    <property type="match status" value="1"/>
</dbReference>
<evidence type="ECO:0000313" key="1">
    <source>
        <dbReference type="EMBL" id="TDY38761.1"/>
    </source>
</evidence>
<organism evidence="1 2">
    <name type="scientific">Alicyclobacillus sacchari</name>
    <dbReference type="NCBI Taxonomy" id="392010"/>
    <lineage>
        <taxon>Bacteria</taxon>
        <taxon>Bacillati</taxon>
        <taxon>Bacillota</taxon>
        <taxon>Bacilli</taxon>
        <taxon>Bacillales</taxon>
        <taxon>Alicyclobacillaceae</taxon>
        <taxon>Alicyclobacillus</taxon>
    </lineage>
</organism>
<dbReference type="NCBIfam" id="TIGR02436">
    <property type="entry name" value="four helix bundle protein"/>
    <property type="match status" value="1"/>
</dbReference>
<name>A0A4R8L7V6_9BACL</name>
<gene>
    <name evidence="1" type="ORF">C7445_1332</name>
</gene>
<dbReference type="EMBL" id="SORF01000033">
    <property type="protein sequence ID" value="TDY38761.1"/>
    <property type="molecule type" value="Genomic_DNA"/>
</dbReference>
<dbReference type="InterPro" id="IPR036583">
    <property type="entry name" value="23S_rRNA_IVS_sf"/>
</dbReference>
<protein>
    <submittedName>
        <fullName evidence="1">Four helix bundle protein</fullName>
    </submittedName>
</protein>
<dbReference type="SUPFAM" id="SSF158446">
    <property type="entry name" value="IVS-encoded protein-like"/>
    <property type="match status" value="1"/>
</dbReference>
<comment type="caution">
    <text evidence="1">The sequence shown here is derived from an EMBL/GenBank/DDBJ whole genome shotgun (WGS) entry which is preliminary data.</text>
</comment>
<dbReference type="PANTHER" id="PTHR38471:SF2">
    <property type="entry name" value="FOUR HELIX BUNDLE PROTEIN"/>
    <property type="match status" value="1"/>
</dbReference>
<dbReference type="Gene3D" id="1.20.1440.60">
    <property type="entry name" value="23S rRNA-intervening sequence"/>
    <property type="match status" value="1"/>
</dbReference>
<evidence type="ECO:0000313" key="2">
    <source>
        <dbReference type="Proteomes" id="UP000294581"/>
    </source>
</evidence>
<dbReference type="Proteomes" id="UP000294581">
    <property type="component" value="Unassembled WGS sequence"/>
</dbReference>
<dbReference type="RefSeq" id="WP_166669174.1">
    <property type="nucleotide sequence ID" value="NZ_SORF01000033.1"/>
</dbReference>
<proteinExistence type="predicted"/>
<dbReference type="PANTHER" id="PTHR38471">
    <property type="entry name" value="FOUR HELIX BUNDLE PROTEIN"/>
    <property type="match status" value="1"/>
</dbReference>
<sequence>MANGKTVDFDTRSFKRLIAWQKAQALTVDIFAITKEFPADQKFSTVSQMTRCASSIGANLAEGNSSCFPRKTLSFYSIARGSADELISWLDLCLRLGFINQKVHDELDEATQEVIRLIIALIRKVQKDINQSSPVPPQTKNRSVDKRKLLSYPEAKQGGSQVNDDDFEFEVAVLQWEEQAKVERLELLRKQDQLRMMTSDEGRFIPDVPREEGVRCRYRRR</sequence>
<dbReference type="CDD" id="cd16377">
    <property type="entry name" value="23S_rRNA_IVP_like"/>
    <property type="match status" value="1"/>
</dbReference>